<accession>A0A8G0LJW4</accession>
<gene>
    <name evidence="2" type="ORF">H0G86_009124</name>
</gene>
<reference evidence="2 3" key="1">
    <citation type="journal article" date="2021" name="BMC Genomics">
        <title>Telomere-to-telomere genome assembly of asparaginase-producing Trichoderma simmonsii.</title>
        <authorList>
            <person name="Chung D."/>
            <person name="Kwon Y.M."/>
            <person name="Yang Y."/>
        </authorList>
    </citation>
    <scope>NUCLEOTIDE SEQUENCE [LARGE SCALE GENOMIC DNA]</scope>
    <source>
        <strain evidence="2 3">GH-Sj1</strain>
    </source>
</reference>
<dbReference type="AlphaFoldDB" id="A0A8G0LJW4"/>
<keyword evidence="1" id="KW-0732">Signal</keyword>
<keyword evidence="3" id="KW-1185">Reference proteome</keyword>
<proteinExistence type="predicted"/>
<evidence type="ECO:0000313" key="3">
    <source>
        <dbReference type="Proteomes" id="UP000826661"/>
    </source>
</evidence>
<dbReference type="Proteomes" id="UP000826661">
    <property type="component" value="Chromosome V"/>
</dbReference>
<feature type="signal peptide" evidence="1">
    <location>
        <begin position="1"/>
        <end position="19"/>
    </location>
</feature>
<protein>
    <submittedName>
        <fullName evidence="2">SSCRP protein</fullName>
    </submittedName>
</protein>
<evidence type="ECO:0000313" key="2">
    <source>
        <dbReference type="EMBL" id="QYT02118.1"/>
    </source>
</evidence>
<dbReference type="EMBL" id="CP075868">
    <property type="protein sequence ID" value="QYT02118.1"/>
    <property type="molecule type" value="Genomic_DNA"/>
</dbReference>
<name>A0A8G0LJW4_9HYPO</name>
<organism evidence="2 3">
    <name type="scientific">Trichoderma simmonsii</name>
    <dbReference type="NCBI Taxonomy" id="1491479"/>
    <lineage>
        <taxon>Eukaryota</taxon>
        <taxon>Fungi</taxon>
        <taxon>Dikarya</taxon>
        <taxon>Ascomycota</taxon>
        <taxon>Pezizomycotina</taxon>
        <taxon>Sordariomycetes</taxon>
        <taxon>Hypocreomycetidae</taxon>
        <taxon>Hypocreales</taxon>
        <taxon>Hypocreaceae</taxon>
        <taxon>Trichoderma</taxon>
    </lineage>
</organism>
<feature type="chain" id="PRO_5034440346" evidence="1">
    <location>
        <begin position="20"/>
        <end position="233"/>
    </location>
</feature>
<sequence length="233" mass="26109">MANLKAAILLFAALSGVWADVDLWRPPQELYDRLAIAFFSDSQGDSCKAKDISRAITLTTPIIPEANTCFNMSDIFSMNSSSGFQKSKQQSGGDSAPWGVSWNLINQDLYDENANYTHTWVRMVNELVPQEGRTSQWFYEQYTLPDCQDVRLGDEKSDDVPFYWINCQTDKHGDCKTAAYPIGSFAVWGTLNYDVHESNDNCLKWTEFGAASMARINAGWLMAALVMAILVVV</sequence>
<evidence type="ECO:0000256" key="1">
    <source>
        <dbReference type="SAM" id="SignalP"/>
    </source>
</evidence>